<name>A0ABZ0XW41_9BURK</name>
<accession>A0ABZ0XW41</accession>
<evidence type="ECO:0000256" key="15">
    <source>
        <dbReference type="SAM" id="SignalP"/>
    </source>
</evidence>
<feature type="domain" description="TonB-dependent receptor plug" evidence="17">
    <location>
        <begin position="78"/>
        <end position="188"/>
    </location>
</feature>
<evidence type="ECO:0000256" key="12">
    <source>
        <dbReference type="PROSITE-ProRule" id="PRU10143"/>
    </source>
</evidence>
<dbReference type="Pfam" id="PF00593">
    <property type="entry name" value="TonB_dep_Rec_b-barrel"/>
    <property type="match status" value="1"/>
</dbReference>
<reference evidence="18 19" key="1">
    <citation type="submission" date="2023-11" db="EMBL/GenBank/DDBJ databases">
        <title>MicrobeMod: A computational toolkit for identifying prokaryotic methylation and restriction-modification with nanopore sequencing.</title>
        <authorList>
            <person name="Crits-Christoph A."/>
            <person name="Kang S.C."/>
            <person name="Lee H."/>
            <person name="Ostrov N."/>
        </authorList>
    </citation>
    <scope>NUCLEOTIDE SEQUENCE [LARGE SCALE GENOMIC DNA]</scope>
    <source>
        <strain evidence="18 19">ATCC 25935</strain>
    </source>
</reference>
<comment type="similarity">
    <text evidence="11 13">Belongs to the TonB-dependent receptor family.</text>
</comment>
<feature type="short sequence motif" description="TonB box" evidence="12">
    <location>
        <begin position="66"/>
        <end position="72"/>
    </location>
</feature>
<evidence type="ECO:0000313" key="18">
    <source>
        <dbReference type="EMBL" id="WQH03604.1"/>
    </source>
</evidence>
<keyword evidence="3 11" id="KW-1134">Transmembrane beta strand</keyword>
<dbReference type="GeneID" id="43163249"/>
<keyword evidence="15" id="KW-0732">Signal</keyword>
<dbReference type="SUPFAM" id="SSF56935">
    <property type="entry name" value="Porins"/>
    <property type="match status" value="1"/>
</dbReference>
<dbReference type="PANTHER" id="PTHR32552:SF81">
    <property type="entry name" value="TONB-DEPENDENT OUTER MEMBRANE RECEPTOR"/>
    <property type="match status" value="1"/>
</dbReference>
<feature type="chain" id="PRO_5046370398" evidence="15">
    <location>
        <begin position="32"/>
        <end position="783"/>
    </location>
</feature>
<evidence type="ECO:0000256" key="7">
    <source>
        <dbReference type="ARBA" id="ARBA00023065"/>
    </source>
</evidence>
<proteinExistence type="inferred from homology"/>
<dbReference type="Gene3D" id="2.40.170.20">
    <property type="entry name" value="TonB-dependent receptor, beta-barrel domain"/>
    <property type="match status" value="1"/>
</dbReference>
<evidence type="ECO:0000256" key="3">
    <source>
        <dbReference type="ARBA" id="ARBA00022452"/>
    </source>
</evidence>
<evidence type="ECO:0000259" key="16">
    <source>
        <dbReference type="Pfam" id="PF00593"/>
    </source>
</evidence>
<dbReference type="PROSITE" id="PS00430">
    <property type="entry name" value="TONB_DEPENDENT_REC_1"/>
    <property type="match status" value="1"/>
</dbReference>
<keyword evidence="6" id="KW-0408">Iron</keyword>
<evidence type="ECO:0000256" key="2">
    <source>
        <dbReference type="ARBA" id="ARBA00022448"/>
    </source>
</evidence>
<evidence type="ECO:0000256" key="14">
    <source>
        <dbReference type="SAM" id="MobiDB-lite"/>
    </source>
</evidence>
<evidence type="ECO:0000256" key="9">
    <source>
        <dbReference type="ARBA" id="ARBA00023136"/>
    </source>
</evidence>
<sequence length="783" mass="85458">MSTHRFVLRSAVPSLIALAVASAFPLSSALAAEAAAVAAAVAEQGAEQDASAAGTAAPAARNQLETVIVTAQRRAENIRDVPMSIATVKGDKLDVLTSGAADIRFLSGRTPSVSIESDYGRTFPRFYIRGLGNTDFDLNASQPVGLVMDDIVMENAMLKGFPVFDVDQVEVLRGPQGTLFGRNSPAGVIKFDSAKPVFKTEGYLQLGIGSFSAKTAEGVFNMPVSDTVALRFSGTSQHRDNRVHNTNPTAGKGTQDFEGYGDQAFRLQALVQPNKDFSALFNVHARNYHGNAALFRANIIKKGTNDLVDGFDYGSYASDGINQQDLETKGGSMRLKYTTGDITLHSITGYEKLEFYSRADVDGGYGAAFAPPSGPGYIPFPVETADVLPNHRQFSQEFRAESNYRGPLQWIAGLFYFDESIQIDSISFNSFAPGNPQNANYAVQFQDTKSYAAFGSLNYTVSDQFKVRGGVRYTNDKKDFRASRVQTDGRTDFNLDDTSHNVSWDLSGTYELSKTTNLFGRVATGYRAPSMQGRLDDLTSRPSFAGAEKAVSYELGVKQDLFDRRARLSASVFNYRMKNKQLTAGNGTINMNQLINADKVTGQGIELDFQANLSDEFSMTAGYSYNDTEIKDRNLFVQHCGNNANSAPGSNGSSGCTPTNASPRPGYSSINGNPLPRAPKNQLNFTLKYSTEIGNGEFYAMTDWAYRTSYNFFLYEAPEYTAKKLTEGGVRAAYKWGNGKYEVAAFGRNITDRQVILGAIDFDNLTGIMNEPRTWGGTFKVNF</sequence>
<dbReference type="Proteomes" id="UP001326110">
    <property type="component" value="Chromosome"/>
</dbReference>
<evidence type="ECO:0000256" key="10">
    <source>
        <dbReference type="ARBA" id="ARBA00023237"/>
    </source>
</evidence>
<evidence type="ECO:0000256" key="4">
    <source>
        <dbReference type="ARBA" id="ARBA00022496"/>
    </source>
</evidence>
<evidence type="ECO:0000313" key="19">
    <source>
        <dbReference type="Proteomes" id="UP001326110"/>
    </source>
</evidence>
<organism evidence="18 19">
    <name type="scientific">Duganella zoogloeoides</name>
    <dbReference type="NCBI Taxonomy" id="75659"/>
    <lineage>
        <taxon>Bacteria</taxon>
        <taxon>Pseudomonadati</taxon>
        <taxon>Pseudomonadota</taxon>
        <taxon>Betaproteobacteria</taxon>
        <taxon>Burkholderiales</taxon>
        <taxon>Oxalobacteraceae</taxon>
        <taxon>Telluria group</taxon>
        <taxon>Duganella</taxon>
    </lineage>
</organism>
<evidence type="ECO:0000256" key="11">
    <source>
        <dbReference type="PROSITE-ProRule" id="PRU01360"/>
    </source>
</evidence>
<evidence type="ECO:0000256" key="5">
    <source>
        <dbReference type="ARBA" id="ARBA00022692"/>
    </source>
</evidence>
<evidence type="ECO:0000256" key="6">
    <source>
        <dbReference type="ARBA" id="ARBA00023004"/>
    </source>
</evidence>
<dbReference type="InterPro" id="IPR010916">
    <property type="entry name" value="TonB_box_CS"/>
</dbReference>
<evidence type="ECO:0000256" key="8">
    <source>
        <dbReference type="ARBA" id="ARBA00023077"/>
    </source>
</evidence>
<dbReference type="PROSITE" id="PS52016">
    <property type="entry name" value="TONB_DEPENDENT_REC_3"/>
    <property type="match status" value="1"/>
</dbReference>
<evidence type="ECO:0000259" key="17">
    <source>
        <dbReference type="Pfam" id="PF07715"/>
    </source>
</evidence>
<feature type="region of interest" description="Disordered" evidence="14">
    <location>
        <begin position="647"/>
        <end position="675"/>
    </location>
</feature>
<keyword evidence="8 12" id="KW-0798">TonB box</keyword>
<keyword evidence="7" id="KW-0406">Ion transport</keyword>
<comment type="subcellular location">
    <subcellularLocation>
        <location evidence="1 11">Cell outer membrane</location>
        <topology evidence="1 11">Multi-pass membrane protein</topology>
    </subcellularLocation>
</comment>
<gene>
    <name evidence="18" type="ORF">SR858_21530</name>
</gene>
<feature type="domain" description="TonB-dependent receptor-like beta-barrel" evidence="16">
    <location>
        <begin position="308"/>
        <end position="716"/>
    </location>
</feature>
<keyword evidence="18" id="KW-0675">Receptor</keyword>
<protein>
    <submittedName>
        <fullName evidence="18">TonB-dependent receptor</fullName>
    </submittedName>
</protein>
<keyword evidence="9 11" id="KW-0472">Membrane</keyword>
<keyword evidence="5 11" id="KW-0812">Transmembrane</keyword>
<keyword evidence="4" id="KW-0410">Iron transport</keyword>
<dbReference type="RefSeq" id="WP_026637226.1">
    <property type="nucleotide sequence ID" value="NZ_CP140152.1"/>
</dbReference>
<keyword evidence="19" id="KW-1185">Reference proteome</keyword>
<dbReference type="InterPro" id="IPR039426">
    <property type="entry name" value="TonB-dep_rcpt-like"/>
</dbReference>
<dbReference type="InterPro" id="IPR036942">
    <property type="entry name" value="Beta-barrel_TonB_sf"/>
</dbReference>
<feature type="compositionally biased region" description="Polar residues" evidence="14">
    <location>
        <begin position="656"/>
        <end position="672"/>
    </location>
</feature>
<dbReference type="InterPro" id="IPR012910">
    <property type="entry name" value="Plug_dom"/>
</dbReference>
<dbReference type="EMBL" id="CP140152">
    <property type="protein sequence ID" value="WQH03604.1"/>
    <property type="molecule type" value="Genomic_DNA"/>
</dbReference>
<evidence type="ECO:0000256" key="1">
    <source>
        <dbReference type="ARBA" id="ARBA00004571"/>
    </source>
</evidence>
<dbReference type="Pfam" id="PF07715">
    <property type="entry name" value="Plug"/>
    <property type="match status" value="1"/>
</dbReference>
<dbReference type="PANTHER" id="PTHR32552">
    <property type="entry name" value="FERRICHROME IRON RECEPTOR-RELATED"/>
    <property type="match status" value="1"/>
</dbReference>
<keyword evidence="10 11" id="KW-0998">Cell outer membrane</keyword>
<keyword evidence="2 11" id="KW-0813">Transport</keyword>
<feature type="signal peptide" evidence="15">
    <location>
        <begin position="1"/>
        <end position="31"/>
    </location>
</feature>
<evidence type="ECO:0000256" key="13">
    <source>
        <dbReference type="RuleBase" id="RU003357"/>
    </source>
</evidence>
<dbReference type="InterPro" id="IPR000531">
    <property type="entry name" value="Beta-barrel_TonB"/>
</dbReference>